<keyword evidence="8" id="KW-1185">Reference proteome</keyword>
<feature type="domain" description="O-GlcNAc transferase C-terminal" evidence="6">
    <location>
        <begin position="382"/>
        <end position="555"/>
    </location>
</feature>
<evidence type="ECO:0000256" key="5">
    <source>
        <dbReference type="ARBA" id="ARBA00022803"/>
    </source>
</evidence>
<feature type="domain" description="O-GlcNAc transferase C-terminal" evidence="6">
    <location>
        <begin position="220"/>
        <end position="353"/>
    </location>
</feature>
<evidence type="ECO:0000256" key="1">
    <source>
        <dbReference type="ARBA" id="ARBA00004922"/>
    </source>
</evidence>
<dbReference type="EMBL" id="JAINZW010000001">
    <property type="protein sequence ID" value="MBZ4038178.1"/>
    <property type="molecule type" value="Genomic_DNA"/>
</dbReference>
<dbReference type="PANTHER" id="PTHR44835:SF1">
    <property type="entry name" value="PROTEIN O-GLCNAC TRANSFERASE"/>
    <property type="match status" value="1"/>
</dbReference>
<keyword evidence="3" id="KW-0808">Transferase</keyword>
<comment type="pathway">
    <text evidence="1">Protein modification; protein glycosylation.</text>
</comment>
<dbReference type="InterPro" id="IPR011990">
    <property type="entry name" value="TPR-like_helical_dom_sf"/>
</dbReference>
<proteinExistence type="predicted"/>
<name>A0ABS7T2T0_9GAMM</name>
<keyword evidence="4" id="KW-0677">Repeat</keyword>
<dbReference type="InterPro" id="IPR029489">
    <property type="entry name" value="OGT/SEC/SPY_C"/>
</dbReference>
<dbReference type="Gene3D" id="1.25.40.10">
    <property type="entry name" value="Tetratricopeptide repeat domain"/>
    <property type="match status" value="1"/>
</dbReference>
<keyword evidence="5" id="KW-0802">TPR repeat</keyword>
<dbReference type="SUPFAM" id="SSF48452">
    <property type="entry name" value="TPR-like"/>
    <property type="match status" value="1"/>
</dbReference>
<evidence type="ECO:0000259" key="6">
    <source>
        <dbReference type="Pfam" id="PF13844"/>
    </source>
</evidence>
<accession>A0ABS7T2T0</accession>
<dbReference type="Pfam" id="PF13844">
    <property type="entry name" value="Glyco_transf_41"/>
    <property type="match status" value="2"/>
</dbReference>
<keyword evidence="2" id="KW-0328">Glycosyltransferase</keyword>
<protein>
    <submittedName>
        <fullName evidence="7">Tetratricopeptide repeat protein</fullName>
    </submittedName>
</protein>
<dbReference type="Pfam" id="PF14559">
    <property type="entry name" value="TPR_19"/>
    <property type="match status" value="1"/>
</dbReference>
<dbReference type="Gene3D" id="3.40.50.2000">
    <property type="entry name" value="Glycogen Phosphorylase B"/>
    <property type="match status" value="1"/>
</dbReference>
<evidence type="ECO:0000313" key="8">
    <source>
        <dbReference type="Proteomes" id="UP001430954"/>
    </source>
</evidence>
<evidence type="ECO:0000256" key="3">
    <source>
        <dbReference type="ARBA" id="ARBA00022679"/>
    </source>
</evidence>
<evidence type="ECO:0000256" key="4">
    <source>
        <dbReference type="ARBA" id="ARBA00022737"/>
    </source>
</evidence>
<sequence length="576" mass="62148">MDQTLLPRAQQFLRQGRIDLALQALDPALHVVPVPAGALKLLARLALHQQRMPLAKQALQRAMAELPDDPETHALVAAAARIQGQPEALEAAARRALALEPTHPVAAALLTEHLRDRLRIGEARAIADACLQARPDDFGTRLARADLHMFRGDAAAAMDDADVACSQSPSLQARQVAAMASLYVDHLTAPDVMERHLRAAASIPPLKLPMRARPPYEPGGRPLRVGFLSPDLRRHPVGSFIAPVLAGLPASRVHSICFSDATPDDTTRRLQALSGTWHDTRALDDAQVFQLVQAEAVDVLVDLAGHTHGSRPGLLASRAAPLQVVYLGYLHDTGLPACDGVVGDPHTLAVDTASARRPLRLPGCFLCFEPMDDAPPVAIREDEAVVFGSFNHLAKLSPDTVALWSEVLGRLPRSRLVLCALGLQDPGVRQQVRQRFADHGIDDDRLEVRGPVTDPEAFLRQYDDIDIALDPLPFNGGTTTLQALWQGVPVLTCPRDTMASRSGASILHAAGLGDWVARDPTHFVALAEHFAADRALLRDLRQTMRGRIKASGLTDGLRFADGFAALLESSFTIGGD</sequence>
<dbReference type="SUPFAM" id="SSF53756">
    <property type="entry name" value="UDP-Glycosyltransferase/glycogen phosphorylase"/>
    <property type="match status" value="1"/>
</dbReference>
<dbReference type="RefSeq" id="WP_223674384.1">
    <property type="nucleotide sequence ID" value="NZ_JAINZW010000001.1"/>
</dbReference>
<reference evidence="7 8" key="1">
    <citation type="submission" date="2021-09" db="EMBL/GenBank/DDBJ databases">
        <title>Lysobacter sp. 13A isolated from the river sediment.</title>
        <authorList>
            <person name="Liu H."/>
            <person name="Li S."/>
            <person name="Mao S."/>
        </authorList>
    </citation>
    <scope>NUCLEOTIDE SEQUENCE [LARGE SCALE GENOMIC DNA]</scope>
    <source>
        <strain evidence="7 8">13A</strain>
    </source>
</reference>
<gene>
    <name evidence="7" type="ORF">K6753_01340</name>
</gene>
<dbReference type="InterPro" id="IPR051939">
    <property type="entry name" value="Glycosyltr_41/O-GlcNAc_trsf"/>
</dbReference>
<evidence type="ECO:0000256" key="2">
    <source>
        <dbReference type="ARBA" id="ARBA00022676"/>
    </source>
</evidence>
<dbReference type="Gene3D" id="3.40.50.11380">
    <property type="match status" value="1"/>
</dbReference>
<dbReference type="Proteomes" id="UP001430954">
    <property type="component" value="Unassembled WGS sequence"/>
</dbReference>
<dbReference type="PANTHER" id="PTHR44835">
    <property type="entry name" value="UDP-N-ACETYLGLUCOSAMINE--PEPTIDE N-ACETYLGLUCOSAMINYLTRANSFERASE SPINDLY-RELATED"/>
    <property type="match status" value="1"/>
</dbReference>
<organism evidence="7 8">
    <name type="scientific">Novilysobacter selenitireducens</name>
    <dbReference type="NCBI Taxonomy" id="2872639"/>
    <lineage>
        <taxon>Bacteria</taxon>
        <taxon>Pseudomonadati</taxon>
        <taxon>Pseudomonadota</taxon>
        <taxon>Gammaproteobacteria</taxon>
        <taxon>Lysobacterales</taxon>
        <taxon>Lysobacteraceae</taxon>
        <taxon>Novilysobacter</taxon>
    </lineage>
</organism>
<comment type="caution">
    <text evidence="7">The sequence shown here is derived from an EMBL/GenBank/DDBJ whole genome shotgun (WGS) entry which is preliminary data.</text>
</comment>
<evidence type="ECO:0000313" key="7">
    <source>
        <dbReference type="EMBL" id="MBZ4038178.1"/>
    </source>
</evidence>